<gene>
    <name evidence="2" type="ORF">ACEZDJ_25650</name>
</gene>
<protein>
    <submittedName>
        <fullName evidence="2">Uncharacterized protein</fullName>
    </submittedName>
</protein>
<feature type="compositionally biased region" description="Basic residues" evidence="1">
    <location>
        <begin position="1"/>
        <end position="12"/>
    </location>
</feature>
<sequence>MAARHARTRRPSTARTAAPAPCRRGARAVARPGTRSHAARPPAPTLLGVVTCREDFEALRRDGGTEYTGYTEYLADIEELLGRLTGSGGVVRGRAFHPGDLVDFCHREGLSLADPESHTAYTADPEAEDEWVLYEGEPLAEFTARLARARERGLVHRRLARMLAETAEAAATGGEFPEEPLRAAYTEGADALRRVLVGAGQGRFRLVCSLRSPEGPVEAWADLLLESGDDGGSVLRIEEADLDLLCSLLCTGFALGMPGGVVLSGMCRTRGSVAWGWELDDGGFVPRNAADVLLDLSVPAVSWIAVCLPGAESVPGFALGEISLG</sequence>
<name>A0ABV6UT92_9ACTN</name>
<organism evidence="2 3">
    <name type="scientific">Streptacidiphilus cavernicola</name>
    <dbReference type="NCBI Taxonomy" id="3342716"/>
    <lineage>
        <taxon>Bacteria</taxon>
        <taxon>Bacillati</taxon>
        <taxon>Actinomycetota</taxon>
        <taxon>Actinomycetes</taxon>
        <taxon>Kitasatosporales</taxon>
        <taxon>Streptomycetaceae</taxon>
        <taxon>Streptacidiphilus</taxon>
    </lineage>
</organism>
<feature type="compositionally biased region" description="Low complexity" evidence="1">
    <location>
        <begin position="13"/>
        <end position="35"/>
    </location>
</feature>
<evidence type="ECO:0000313" key="3">
    <source>
        <dbReference type="Proteomes" id="UP001592528"/>
    </source>
</evidence>
<feature type="region of interest" description="Disordered" evidence="1">
    <location>
        <begin position="1"/>
        <end position="42"/>
    </location>
</feature>
<accession>A0ABV6UT92</accession>
<dbReference type="RefSeq" id="WP_030248783.1">
    <property type="nucleotide sequence ID" value="NZ_JBHEZZ010000016.1"/>
</dbReference>
<reference evidence="2 3" key="1">
    <citation type="submission" date="2024-09" db="EMBL/GenBank/DDBJ databases">
        <authorList>
            <person name="Lee S.D."/>
        </authorList>
    </citation>
    <scope>NUCLEOTIDE SEQUENCE [LARGE SCALE GENOMIC DNA]</scope>
    <source>
        <strain evidence="2 3">N1-5</strain>
    </source>
</reference>
<evidence type="ECO:0000256" key="1">
    <source>
        <dbReference type="SAM" id="MobiDB-lite"/>
    </source>
</evidence>
<proteinExistence type="predicted"/>
<keyword evidence="3" id="KW-1185">Reference proteome</keyword>
<comment type="caution">
    <text evidence="2">The sequence shown here is derived from an EMBL/GenBank/DDBJ whole genome shotgun (WGS) entry which is preliminary data.</text>
</comment>
<dbReference type="EMBL" id="JBHEZZ010000016">
    <property type="protein sequence ID" value="MFC1404684.1"/>
    <property type="molecule type" value="Genomic_DNA"/>
</dbReference>
<evidence type="ECO:0000313" key="2">
    <source>
        <dbReference type="EMBL" id="MFC1404684.1"/>
    </source>
</evidence>
<dbReference type="Proteomes" id="UP001592528">
    <property type="component" value="Unassembled WGS sequence"/>
</dbReference>